<keyword evidence="1" id="KW-1133">Transmembrane helix</keyword>
<dbReference type="PANTHER" id="PTHR34947">
    <property type="entry name" value="TRANSMEMBRANE PROTEIN"/>
    <property type="match status" value="1"/>
</dbReference>
<reference evidence="2" key="1">
    <citation type="submission" date="2009-08" db="EMBL/GenBank/DDBJ databases">
        <authorList>
            <person name="Cheung F."/>
            <person name="Xiao Y."/>
            <person name="Chan A."/>
            <person name="Moskal W."/>
            <person name="Town C.D."/>
        </authorList>
    </citation>
    <scope>NUCLEOTIDE SEQUENCE</scope>
</reference>
<dbReference type="ExpressionAtlas" id="C6TLX6">
    <property type="expression patterns" value="baseline and differential"/>
</dbReference>
<organism evidence="2">
    <name type="scientific">Glycine max</name>
    <name type="common">Soybean</name>
    <name type="synonym">Glycine hispida</name>
    <dbReference type="NCBI Taxonomy" id="3847"/>
    <lineage>
        <taxon>Eukaryota</taxon>
        <taxon>Viridiplantae</taxon>
        <taxon>Streptophyta</taxon>
        <taxon>Embryophyta</taxon>
        <taxon>Tracheophyta</taxon>
        <taxon>Spermatophyta</taxon>
        <taxon>Magnoliopsida</taxon>
        <taxon>eudicotyledons</taxon>
        <taxon>Gunneridae</taxon>
        <taxon>Pentapetalae</taxon>
        <taxon>rosids</taxon>
        <taxon>fabids</taxon>
        <taxon>Fabales</taxon>
        <taxon>Fabaceae</taxon>
        <taxon>Papilionoideae</taxon>
        <taxon>50 kb inversion clade</taxon>
        <taxon>NPAAA clade</taxon>
        <taxon>indigoferoid/millettioid clade</taxon>
        <taxon>Phaseoleae</taxon>
        <taxon>Glycine</taxon>
        <taxon>Glycine subgen. Soja</taxon>
    </lineage>
</organism>
<proteinExistence type="evidence at transcript level"/>
<keyword evidence="1" id="KW-0812">Transmembrane</keyword>
<dbReference type="AlphaFoldDB" id="C6TLX6"/>
<dbReference type="EMBL" id="BT098724">
    <property type="protein sequence ID" value="ACU23918.1"/>
    <property type="molecule type" value="mRNA"/>
</dbReference>
<name>C6TLX6_SOYBN</name>
<sequence length="194" mass="22007">MKKILVSIKFLFCFSLLCVLFSSLPLLLQSLKPSLMQFFSYLVEKSYMFLFCNGLLLVLIAINSAPINASSPPTTERAAFSVHIEENSSQLESKEPDIAVAAAPIAAEETEFPQEEENVLEIVERENVLSDTQEGENALVTIDEDVHDTEELNKKCEDFIKRMKATFSSTNLELRAVDRFYFDNRSCLMNLPFF</sequence>
<accession>C6TLX6</accession>
<evidence type="ECO:0008006" key="3">
    <source>
        <dbReference type="Google" id="ProtNLM"/>
    </source>
</evidence>
<keyword evidence="1" id="KW-0472">Membrane</keyword>
<protein>
    <recommendedName>
        <fullName evidence="3">DUF4408 domain-containing protein</fullName>
    </recommendedName>
</protein>
<dbReference type="PANTHER" id="PTHR34947:SF3">
    <property type="entry name" value="TRANSMEMBRANE PROTEIN"/>
    <property type="match status" value="1"/>
</dbReference>
<evidence type="ECO:0000313" key="2">
    <source>
        <dbReference type="EMBL" id="ACU23918.1"/>
    </source>
</evidence>
<feature type="transmembrane region" description="Helical" evidence="1">
    <location>
        <begin position="46"/>
        <end position="67"/>
    </location>
</feature>
<evidence type="ECO:0000256" key="1">
    <source>
        <dbReference type="SAM" id="Phobius"/>
    </source>
</evidence>